<evidence type="ECO:0000256" key="7">
    <source>
        <dbReference type="ARBA" id="ARBA00023295"/>
    </source>
</evidence>
<dbReference type="FunFam" id="3.20.20.80:FF:000004">
    <property type="entry name" value="Beta-glucosidase 6-phospho-beta-glucosidase"/>
    <property type="match status" value="1"/>
</dbReference>
<dbReference type="PRINTS" id="PR00131">
    <property type="entry name" value="GLHYDRLASE1"/>
</dbReference>
<gene>
    <name evidence="13" type="ORF">DEQ80_03510</name>
</gene>
<accession>A0A3D1JH10</accession>
<dbReference type="GO" id="GO:0030245">
    <property type="term" value="P:cellulose catabolic process"/>
    <property type="evidence" value="ECO:0007669"/>
    <property type="project" value="UniProtKB-KW"/>
</dbReference>
<dbReference type="InterPro" id="IPR017853">
    <property type="entry name" value="GH"/>
</dbReference>
<evidence type="ECO:0000256" key="4">
    <source>
        <dbReference type="ARBA" id="ARBA00022801"/>
    </source>
</evidence>
<feature type="binding site" evidence="10">
    <location>
        <position position="165"/>
    </location>
    <ligand>
        <name>substrate</name>
    </ligand>
</feature>
<evidence type="ECO:0000313" key="14">
    <source>
        <dbReference type="Proteomes" id="UP000264141"/>
    </source>
</evidence>
<feature type="binding site" evidence="10">
    <location>
        <position position="294"/>
    </location>
    <ligand>
        <name>substrate</name>
    </ligand>
</feature>
<dbReference type="Pfam" id="PF00232">
    <property type="entry name" value="Glyco_hydro_1"/>
    <property type="match status" value="1"/>
</dbReference>
<keyword evidence="8" id="KW-0624">Polysaccharide degradation</keyword>
<dbReference type="AlphaFoldDB" id="A0A3D1JH10"/>
<evidence type="ECO:0000256" key="11">
    <source>
        <dbReference type="PROSITE-ProRule" id="PRU10055"/>
    </source>
</evidence>
<dbReference type="SUPFAM" id="SSF51445">
    <property type="entry name" value="(Trans)glycosidases"/>
    <property type="match status" value="1"/>
</dbReference>
<comment type="caution">
    <text evidence="13">The sequence shown here is derived from an EMBL/GenBank/DDBJ whole genome shotgun (WGS) entry which is preliminary data.</text>
</comment>
<feature type="active site" description="Proton donor" evidence="9">
    <location>
        <position position="166"/>
    </location>
</feature>
<evidence type="ECO:0000256" key="8">
    <source>
        <dbReference type="ARBA" id="ARBA00023326"/>
    </source>
</evidence>
<dbReference type="GO" id="GO:0005829">
    <property type="term" value="C:cytosol"/>
    <property type="evidence" value="ECO:0007669"/>
    <property type="project" value="TreeGrafter"/>
</dbReference>
<dbReference type="EMBL" id="DPBP01000017">
    <property type="protein sequence ID" value="HCE16906.1"/>
    <property type="molecule type" value="Genomic_DNA"/>
</dbReference>
<dbReference type="GO" id="GO:0008422">
    <property type="term" value="F:beta-glucosidase activity"/>
    <property type="evidence" value="ECO:0007669"/>
    <property type="project" value="UniProtKB-EC"/>
</dbReference>
<dbReference type="OrthoDB" id="9765195at2"/>
<evidence type="ECO:0000256" key="2">
    <source>
        <dbReference type="ARBA" id="ARBA00010838"/>
    </source>
</evidence>
<evidence type="ECO:0000256" key="6">
    <source>
        <dbReference type="ARBA" id="ARBA00023277"/>
    </source>
</evidence>
<dbReference type="InterPro" id="IPR001360">
    <property type="entry name" value="Glyco_hydro_1"/>
</dbReference>
<dbReference type="InterPro" id="IPR017736">
    <property type="entry name" value="Glyco_hydro_1_beta-glucosidase"/>
</dbReference>
<evidence type="ECO:0000256" key="1">
    <source>
        <dbReference type="ARBA" id="ARBA00000448"/>
    </source>
</evidence>
<proteinExistence type="inferred from homology"/>
<evidence type="ECO:0000313" key="13">
    <source>
        <dbReference type="EMBL" id="HCE16906.1"/>
    </source>
</evidence>
<evidence type="ECO:0000256" key="9">
    <source>
        <dbReference type="PIRSR" id="PIRSR617736-1"/>
    </source>
</evidence>
<evidence type="ECO:0000256" key="10">
    <source>
        <dbReference type="PIRSR" id="PIRSR617736-2"/>
    </source>
</evidence>
<dbReference type="InterPro" id="IPR033132">
    <property type="entry name" value="GH_1_N_CS"/>
</dbReference>
<feature type="binding site" evidence="10">
    <location>
        <position position="398"/>
    </location>
    <ligand>
        <name>substrate</name>
    </ligand>
</feature>
<keyword evidence="4 12" id="KW-0378">Hydrolase</keyword>
<comment type="similarity">
    <text evidence="2 12">Belongs to the glycosyl hydrolase 1 family.</text>
</comment>
<evidence type="ECO:0000256" key="12">
    <source>
        <dbReference type="RuleBase" id="RU361175"/>
    </source>
</evidence>
<feature type="binding site" evidence="10">
    <location>
        <position position="20"/>
    </location>
    <ligand>
        <name>substrate</name>
    </ligand>
</feature>
<dbReference type="PROSITE" id="PS00653">
    <property type="entry name" value="GLYCOSYL_HYDROL_F1_2"/>
    <property type="match status" value="1"/>
</dbReference>
<dbReference type="InterPro" id="IPR018120">
    <property type="entry name" value="Glyco_hydro_1_AS"/>
</dbReference>
<dbReference type="EC" id="3.2.1.21" evidence="3 12"/>
<protein>
    <recommendedName>
        <fullName evidence="3 12">Beta-glucosidase</fullName>
        <ecNumber evidence="3 12">3.2.1.21</ecNumber>
    </recommendedName>
</protein>
<dbReference type="Proteomes" id="UP000264141">
    <property type="component" value="Unassembled WGS sequence"/>
</dbReference>
<reference evidence="13 14" key="1">
    <citation type="journal article" date="2018" name="Nat. Biotechnol.">
        <title>A standardized bacterial taxonomy based on genome phylogeny substantially revises the tree of life.</title>
        <authorList>
            <person name="Parks D.H."/>
            <person name="Chuvochina M."/>
            <person name="Waite D.W."/>
            <person name="Rinke C."/>
            <person name="Skarshewski A."/>
            <person name="Chaumeil P.A."/>
            <person name="Hugenholtz P."/>
        </authorList>
    </citation>
    <scope>NUCLEOTIDE SEQUENCE [LARGE SCALE GENOMIC DNA]</scope>
    <source>
        <strain evidence="13">UBA8781</strain>
    </source>
</reference>
<feature type="binding site" evidence="10">
    <location>
        <position position="121"/>
    </location>
    <ligand>
        <name>substrate</name>
    </ligand>
</feature>
<dbReference type="SMR" id="A0A3D1JH10"/>
<feature type="binding site" evidence="10">
    <location>
        <begin position="405"/>
        <end position="406"/>
    </location>
    <ligand>
        <name>substrate</name>
    </ligand>
</feature>
<feature type="active site" description="Nucleophile" evidence="9 11">
    <location>
        <position position="351"/>
    </location>
</feature>
<sequence length="448" mass="50551">MTDNRFPKGFIWGTATASFQIEGATREDGRGESIWDRFCATPGKIVTGETGDPACDSYHRYPEDIALMKAMSLNGYRFSIAWPRVIPDGDGKVCQAGLDYYDRVVDALLRENIEPFVTLYHWDLPQALQDRGGWGNRATVDAYARYVDIVVSRLGDRVKYWMTHNEPWCVSILSHELGEHAPGLKDRKLALQVAHHLLVSHGLAVPIIRQHCKDAQVGIVLNFSPAYPATDSLADQILTRQHHARFNLWFLDPIAGRGYPQDAWEGYGADVPSVQPDDMQIIAAPIDFLGVNFYSRAVCHDPAGGEGSRVLNVRSKTEATDRDWEIYPQALYDLLIWIHNGYNFRDIYITENGASYNDVISPDGKVHDPKRIDYLKRHLAIALRAIEAGVPLRGYFCWSLMDNFEWAMGTSSRFGLAYTDFTTQKRILKDSGLWFGEVARANALIDHP</sequence>
<keyword evidence="7 12" id="KW-0326">Glycosidase</keyword>
<dbReference type="RefSeq" id="WP_062193488.1">
    <property type="nucleotide sequence ID" value="NZ_DF967965.1"/>
</dbReference>
<keyword evidence="5" id="KW-0136">Cellulose degradation</keyword>
<evidence type="ECO:0000256" key="5">
    <source>
        <dbReference type="ARBA" id="ARBA00023001"/>
    </source>
</evidence>
<dbReference type="PROSITE" id="PS00572">
    <property type="entry name" value="GLYCOSYL_HYDROL_F1_1"/>
    <property type="match status" value="1"/>
</dbReference>
<evidence type="ECO:0000256" key="3">
    <source>
        <dbReference type="ARBA" id="ARBA00012744"/>
    </source>
</evidence>
<dbReference type="PANTHER" id="PTHR10353">
    <property type="entry name" value="GLYCOSYL HYDROLASE"/>
    <property type="match status" value="1"/>
</dbReference>
<dbReference type="PANTHER" id="PTHR10353:SF36">
    <property type="entry name" value="LP05116P"/>
    <property type="match status" value="1"/>
</dbReference>
<keyword evidence="6" id="KW-0119">Carbohydrate metabolism</keyword>
<dbReference type="NCBIfam" id="TIGR03356">
    <property type="entry name" value="BGL"/>
    <property type="match status" value="1"/>
</dbReference>
<organism evidence="13 14">
    <name type="scientific">Anaerolinea thermolimosa</name>
    <dbReference type="NCBI Taxonomy" id="229919"/>
    <lineage>
        <taxon>Bacteria</taxon>
        <taxon>Bacillati</taxon>
        <taxon>Chloroflexota</taxon>
        <taxon>Anaerolineae</taxon>
        <taxon>Anaerolineales</taxon>
        <taxon>Anaerolineaceae</taxon>
        <taxon>Anaerolinea</taxon>
    </lineage>
</organism>
<dbReference type="Gene3D" id="3.20.20.80">
    <property type="entry name" value="Glycosidases"/>
    <property type="match status" value="1"/>
</dbReference>
<name>A0A3D1JH10_9CHLR</name>
<dbReference type="STRING" id="229919.GCA_001050195_02175"/>
<comment type="catalytic activity">
    <reaction evidence="1 12">
        <text>Hydrolysis of terminal, non-reducing beta-D-glucosyl residues with release of beta-D-glucose.</text>
        <dbReference type="EC" id="3.2.1.21"/>
    </reaction>
</comment>